<dbReference type="EMBL" id="OR343189">
    <property type="protein sequence ID" value="WNL50120.1"/>
    <property type="molecule type" value="Genomic_DNA"/>
</dbReference>
<evidence type="ECO:0000256" key="1">
    <source>
        <dbReference type="SAM" id="Phobius"/>
    </source>
</evidence>
<protein>
    <submittedName>
        <fullName evidence="2">Transmembrane domain containing protein</fullName>
    </submittedName>
</protein>
<proteinExistence type="predicted"/>
<keyword evidence="1 2" id="KW-0812">Transmembrane</keyword>
<accession>A0AA96EKL9</accession>
<keyword evidence="1" id="KW-1133">Transmembrane helix</keyword>
<name>A0AA96EKL9_9VIRU</name>
<reference evidence="2" key="1">
    <citation type="submission" date="2023-07" db="EMBL/GenBank/DDBJ databases">
        <authorList>
            <person name="Xia Y."/>
        </authorList>
    </citation>
    <scope>NUCLEOTIDE SEQUENCE</scope>
    <source>
        <strain evidence="2">E</strain>
    </source>
</reference>
<sequence>MSAKKHFPFLLEGAIYFYVGPMTWAGVAIAWGERNERPWYVVLPRVCCRTLLWPFYIKNYV</sequence>
<keyword evidence="1" id="KW-0472">Membrane</keyword>
<evidence type="ECO:0000313" key="2">
    <source>
        <dbReference type="EMBL" id="WNL50120.1"/>
    </source>
</evidence>
<gene>
    <name evidence="2" type="ORF">MarDSR_081</name>
</gene>
<organism evidence="2">
    <name type="scientific">Marseillevirus sp</name>
    <dbReference type="NCBI Taxonomy" id="2809551"/>
    <lineage>
        <taxon>Viruses</taxon>
        <taxon>Varidnaviria</taxon>
        <taxon>Bamfordvirae</taxon>
        <taxon>Nucleocytoviricota</taxon>
        <taxon>Megaviricetes</taxon>
        <taxon>Pimascovirales</taxon>
        <taxon>Pimascovirales incertae sedis</taxon>
        <taxon>Marseilleviridae</taxon>
        <taxon>Marseillevirus</taxon>
    </lineage>
</organism>
<feature type="transmembrane region" description="Helical" evidence="1">
    <location>
        <begin position="7"/>
        <end position="32"/>
    </location>
</feature>